<gene>
    <name evidence="1" type="ORF">pdam_00000764</name>
</gene>
<dbReference type="Proteomes" id="UP000275408">
    <property type="component" value="Unassembled WGS sequence"/>
</dbReference>
<dbReference type="EMBL" id="RCHS01002836">
    <property type="protein sequence ID" value="RMX45288.1"/>
    <property type="molecule type" value="Genomic_DNA"/>
</dbReference>
<sequence length="169" mass="18931">MIGTWHAEDEEEGRQGYFIPSSLTIATTTSSLSEDRPNVSSFLAKSFLDAKAKVITLFLNSVATFRIRLRQYRVPSDGKIANAKVLSVSSMTSEQTATDAKRAIKIVEIIIVAKNYQRGTLITWKKCTVGPRDTLNLTTLNGPRWRAMIGFQRARVSWFLKFCRIVIGA</sequence>
<protein>
    <submittedName>
        <fullName evidence="1">Uncharacterized protein</fullName>
    </submittedName>
</protein>
<organism evidence="1 2">
    <name type="scientific">Pocillopora damicornis</name>
    <name type="common">Cauliflower coral</name>
    <name type="synonym">Millepora damicornis</name>
    <dbReference type="NCBI Taxonomy" id="46731"/>
    <lineage>
        <taxon>Eukaryota</taxon>
        <taxon>Metazoa</taxon>
        <taxon>Cnidaria</taxon>
        <taxon>Anthozoa</taxon>
        <taxon>Hexacorallia</taxon>
        <taxon>Scleractinia</taxon>
        <taxon>Astrocoeniina</taxon>
        <taxon>Pocilloporidae</taxon>
        <taxon>Pocillopora</taxon>
    </lineage>
</organism>
<proteinExistence type="predicted"/>
<evidence type="ECO:0000313" key="2">
    <source>
        <dbReference type="Proteomes" id="UP000275408"/>
    </source>
</evidence>
<dbReference type="AlphaFoldDB" id="A0A3M6TVI1"/>
<keyword evidence="2" id="KW-1185">Reference proteome</keyword>
<comment type="caution">
    <text evidence="1">The sequence shown here is derived from an EMBL/GenBank/DDBJ whole genome shotgun (WGS) entry which is preliminary data.</text>
</comment>
<evidence type="ECO:0000313" key="1">
    <source>
        <dbReference type="EMBL" id="RMX45288.1"/>
    </source>
</evidence>
<accession>A0A3M6TVI1</accession>
<reference evidence="1 2" key="1">
    <citation type="journal article" date="2018" name="Sci. Rep.">
        <title>Comparative analysis of the Pocillopora damicornis genome highlights role of immune system in coral evolution.</title>
        <authorList>
            <person name="Cunning R."/>
            <person name="Bay R.A."/>
            <person name="Gillette P."/>
            <person name="Baker A.C."/>
            <person name="Traylor-Knowles N."/>
        </authorList>
    </citation>
    <scope>NUCLEOTIDE SEQUENCE [LARGE SCALE GENOMIC DNA]</scope>
    <source>
        <strain evidence="1">RSMAS</strain>
        <tissue evidence="1">Whole animal</tissue>
    </source>
</reference>
<name>A0A3M6TVI1_POCDA</name>